<organism evidence="2 3">
    <name type="scientific">Faunimonas pinastri</name>
    <dbReference type="NCBI Taxonomy" id="1855383"/>
    <lineage>
        <taxon>Bacteria</taxon>
        <taxon>Pseudomonadati</taxon>
        <taxon>Pseudomonadota</taxon>
        <taxon>Alphaproteobacteria</taxon>
        <taxon>Hyphomicrobiales</taxon>
        <taxon>Afifellaceae</taxon>
        <taxon>Faunimonas</taxon>
    </lineage>
</organism>
<feature type="region of interest" description="Disordered" evidence="1">
    <location>
        <begin position="1"/>
        <end position="45"/>
    </location>
</feature>
<name>A0A1H9HJ16_9HYPH</name>
<reference evidence="2 3" key="1">
    <citation type="submission" date="2016-10" db="EMBL/GenBank/DDBJ databases">
        <authorList>
            <person name="de Groot N.N."/>
        </authorList>
    </citation>
    <scope>NUCLEOTIDE SEQUENCE [LARGE SCALE GENOMIC DNA]</scope>
    <source>
        <strain evidence="2 3">A52C2</strain>
    </source>
</reference>
<dbReference type="AlphaFoldDB" id="A0A1H9HJ16"/>
<dbReference type="EMBL" id="FOFG01000006">
    <property type="protein sequence ID" value="SEQ62304.1"/>
    <property type="molecule type" value="Genomic_DNA"/>
</dbReference>
<protein>
    <submittedName>
        <fullName evidence="2">Uncharacterized protein</fullName>
    </submittedName>
</protein>
<sequence length="45" mass="4698">MTTSKTDAKKASKIMRDPKSSKDEKSVAASDLSQAKGGKSKGGKK</sequence>
<evidence type="ECO:0000313" key="2">
    <source>
        <dbReference type="EMBL" id="SEQ62304.1"/>
    </source>
</evidence>
<proteinExistence type="predicted"/>
<dbReference type="RefSeq" id="WP_177176803.1">
    <property type="nucleotide sequence ID" value="NZ_FOFG01000006.1"/>
</dbReference>
<evidence type="ECO:0000256" key="1">
    <source>
        <dbReference type="SAM" id="MobiDB-lite"/>
    </source>
</evidence>
<gene>
    <name evidence="2" type="ORF">SAMN05216548_10657</name>
</gene>
<dbReference type="Proteomes" id="UP000199647">
    <property type="component" value="Unassembled WGS sequence"/>
</dbReference>
<accession>A0A1H9HJ16</accession>
<evidence type="ECO:0000313" key="3">
    <source>
        <dbReference type="Proteomes" id="UP000199647"/>
    </source>
</evidence>
<feature type="compositionally biased region" description="Basic and acidic residues" evidence="1">
    <location>
        <begin position="1"/>
        <end position="26"/>
    </location>
</feature>
<keyword evidence="3" id="KW-1185">Reference proteome</keyword>